<dbReference type="InterPro" id="IPR036024">
    <property type="entry name" value="Somatomedin_B-like_dom_sf"/>
</dbReference>
<evidence type="ECO:0000256" key="2">
    <source>
        <dbReference type="ARBA" id="ARBA00023157"/>
    </source>
</evidence>
<organism evidence="6 7">
    <name type="scientific">Limulus polyphemus</name>
    <name type="common">Atlantic horseshoe crab</name>
    <dbReference type="NCBI Taxonomy" id="6850"/>
    <lineage>
        <taxon>Eukaryota</taxon>
        <taxon>Metazoa</taxon>
        <taxon>Ecdysozoa</taxon>
        <taxon>Arthropoda</taxon>
        <taxon>Chelicerata</taxon>
        <taxon>Merostomata</taxon>
        <taxon>Xiphosura</taxon>
        <taxon>Limulidae</taxon>
        <taxon>Limulus</taxon>
    </lineage>
</organism>
<dbReference type="InterPro" id="IPR036383">
    <property type="entry name" value="TSP1_rpt_sf"/>
</dbReference>
<dbReference type="InterPro" id="IPR039942">
    <property type="entry name" value="SBSPO"/>
</dbReference>
<dbReference type="RefSeq" id="XP_013791010.2">
    <property type="nucleotide sequence ID" value="XM_013935556.2"/>
</dbReference>
<dbReference type="Pfam" id="PF19028">
    <property type="entry name" value="TSP1_spondin"/>
    <property type="match status" value="1"/>
</dbReference>
<dbReference type="PROSITE" id="PS50958">
    <property type="entry name" value="SMB_2"/>
    <property type="match status" value="1"/>
</dbReference>
<evidence type="ECO:0000256" key="3">
    <source>
        <dbReference type="ARBA" id="ARBA00023180"/>
    </source>
</evidence>
<sequence>MVIKEQVFGLLLTAFLVIVPVCANGSCRKANLCCPGRDSSCVVQKAPVNSIIEDLTDRPCYCDHACLKVGDCCEDFKEACRVVNCEVSNWGPWSKCDADCGPGMMSRQRFILKSPQNGGEHCPDLVQKRGCAGTRCEGTSRNEKALKAQPA</sequence>
<dbReference type="GeneID" id="106474859"/>
<feature type="chain" id="PRO_5046844338" evidence="4">
    <location>
        <begin position="24"/>
        <end position="151"/>
    </location>
</feature>
<keyword evidence="2" id="KW-1015">Disulfide bond</keyword>
<dbReference type="PANTHER" id="PTHR20920">
    <property type="entry name" value="RPE-SPONDIN"/>
    <property type="match status" value="1"/>
</dbReference>
<proteinExistence type="predicted"/>
<name>A0ABM1BYC8_LIMPO</name>
<dbReference type="InterPro" id="IPR001212">
    <property type="entry name" value="Somatomedin_B_dom"/>
</dbReference>
<dbReference type="Pfam" id="PF01033">
    <property type="entry name" value="Somatomedin_B"/>
    <property type="match status" value="1"/>
</dbReference>
<keyword evidence="3" id="KW-0325">Glycoprotein</keyword>
<dbReference type="PROSITE" id="PS50092">
    <property type="entry name" value="TSP1"/>
    <property type="match status" value="1"/>
</dbReference>
<dbReference type="Gene3D" id="2.20.100.10">
    <property type="entry name" value="Thrombospondin type-1 (TSP1) repeat"/>
    <property type="match status" value="1"/>
</dbReference>
<evidence type="ECO:0000256" key="4">
    <source>
        <dbReference type="SAM" id="SignalP"/>
    </source>
</evidence>
<keyword evidence="6" id="KW-1185">Reference proteome</keyword>
<reference evidence="7" key="1">
    <citation type="submission" date="2025-08" db="UniProtKB">
        <authorList>
            <consortium name="RefSeq"/>
        </authorList>
    </citation>
    <scope>IDENTIFICATION</scope>
    <source>
        <tissue evidence="7">Muscle</tissue>
    </source>
</reference>
<dbReference type="InterPro" id="IPR044004">
    <property type="entry name" value="TSP1_spondin_dom"/>
</dbReference>
<dbReference type="Gene3D" id="4.10.410.20">
    <property type="match status" value="1"/>
</dbReference>
<dbReference type="InterPro" id="IPR000884">
    <property type="entry name" value="TSP1_rpt"/>
</dbReference>
<feature type="domain" description="SMB" evidence="5">
    <location>
        <begin position="37"/>
        <end position="88"/>
    </location>
</feature>
<keyword evidence="1 4" id="KW-0732">Signal</keyword>
<evidence type="ECO:0000313" key="6">
    <source>
        <dbReference type="Proteomes" id="UP000694941"/>
    </source>
</evidence>
<dbReference type="SMART" id="SM00209">
    <property type="entry name" value="TSP1"/>
    <property type="match status" value="1"/>
</dbReference>
<evidence type="ECO:0000256" key="1">
    <source>
        <dbReference type="ARBA" id="ARBA00022729"/>
    </source>
</evidence>
<gene>
    <name evidence="7" type="primary">LOC106474859</name>
</gene>
<dbReference type="PANTHER" id="PTHR20920:SF5">
    <property type="entry name" value="SMB DOMAIN-CONTAINING PROTEIN"/>
    <property type="match status" value="1"/>
</dbReference>
<dbReference type="Proteomes" id="UP000694941">
    <property type="component" value="Unplaced"/>
</dbReference>
<evidence type="ECO:0000313" key="7">
    <source>
        <dbReference type="RefSeq" id="XP_013791010.2"/>
    </source>
</evidence>
<evidence type="ECO:0000259" key="5">
    <source>
        <dbReference type="PROSITE" id="PS50958"/>
    </source>
</evidence>
<dbReference type="SUPFAM" id="SSF82895">
    <property type="entry name" value="TSP-1 type 1 repeat"/>
    <property type="match status" value="1"/>
</dbReference>
<accession>A0ABM1BYC8</accession>
<dbReference type="PROSITE" id="PS00524">
    <property type="entry name" value="SMB_1"/>
    <property type="match status" value="1"/>
</dbReference>
<dbReference type="SUPFAM" id="SSF90188">
    <property type="entry name" value="Somatomedin B domain"/>
    <property type="match status" value="1"/>
</dbReference>
<protein>
    <submittedName>
        <fullName evidence="7">Somatomedin-B and thrombospondin type-1 domain-containing protein-like</fullName>
    </submittedName>
</protein>
<feature type="signal peptide" evidence="4">
    <location>
        <begin position="1"/>
        <end position="23"/>
    </location>
</feature>